<feature type="compositionally biased region" description="Basic and acidic residues" evidence="1">
    <location>
        <begin position="67"/>
        <end position="80"/>
    </location>
</feature>
<evidence type="ECO:0000256" key="1">
    <source>
        <dbReference type="SAM" id="MobiDB-lite"/>
    </source>
</evidence>
<dbReference type="Proteomes" id="UP000799424">
    <property type="component" value="Unassembled WGS sequence"/>
</dbReference>
<feature type="region of interest" description="Disordered" evidence="1">
    <location>
        <begin position="1"/>
        <end position="80"/>
    </location>
</feature>
<reference evidence="2" key="1">
    <citation type="journal article" date="2020" name="Stud. Mycol.">
        <title>101 Dothideomycetes genomes: a test case for predicting lifestyles and emergence of pathogens.</title>
        <authorList>
            <person name="Haridas S."/>
            <person name="Albert R."/>
            <person name="Binder M."/>
            <person name="Bloem J."/>
            <person name="Labutti K."/>
            <person name="Salamov A."/>
            <person name="Andreopoulos B."/>
            <person name="Baker S."/>
            <person name="Barry K."/>
            <person name="Bills G."/>
            <person name="Bluhm B."/>
            <person name="Cannon C."/>
            <person name="Castanera R."/>
            <person name="Culley D."/>
            <person name="Daum C."/>
            <person name="Ezra D."/>
            <person name="Gonzalez J."/>
            <person name="Henrissat B."/>
            <person name="Kuo A."/>
            <person name="Liang C."/>
            <person name="Lipzen A."/>
            <person name="Lutzoni F."/>
            <person name="Magnuson J."/>
            <person name="Mondo S."/>
            <person name="Nolan M."/>
            <person name="Ohm R."/>
            <person name="Pangilinan J."/>
            <person name="Park H.-J."/>
            <person name="Ramirez L."/>
            <person name="Alfaro M."/>
            <person name="Sun H."/>
            <person name="Tritt A."/>
            <person name="Yoshinaga Y."/>
            <person name="Zwiers L.-H."/>
            <person name="Turgeon B."/>
            <person name="Goodwin S."/>
            <person name="Spatafora J."/>
            <person name="Crous P."/>
            <person name="Grigoriev I."/>
        </authorList>
    </citation>
    <scope>NUCLEOTIDE SEQUENCE</scope>
    <source>
        <strain evidence="2">CBS 113818</strain>
    </source>
</reference>
<feature type="compositionally biased region" description="Polar residues" evidence="1">
    <location>
        <begin position="27"/>
        <end position="50"/>
    </location>
</feature>
<protein>
    <submittedName>
        <fullName evidence="2">Uncharacterized protein</fullName>
    </submittedName>
</protein>
<gene>
    <name evidence="2" type="ORF">CC86DRAFT_382301</name>
</gene>
<feature type="compositionally biased region" description="Basic residues" evidence="1">
    <location>
        <begin position="52"/>
        <end position="65"/>
    </location>
</feature>
<evidence type="ECO:0000313" key="2">
    <source>
        <dbReference type="EMBL" id="KAF2826229.1"/>
    </source>
</evidence>
<organism evidence="2 3">
    <name type="scientific">Ophiobolus disseminans</name>
    <dbReference type="NCBI Taxonomy" id="1469910"/>
    <lineage>
        <taxon>Eukaryota</taxon>
        <taxon>Fungi</taxon>
        <taxon>Dikarya</taxon>
        <taxon>Ascomycota</taxon>
        <taxon>Pezizomycotina</taxon>
        <taxon>Dothideomycetes</taxon>
        <taxon>Pleosporomycetidae</taxon>
        <taxon>Pleosporales</taxon>
        <taxon>Pleosporineae</taxon>
        <taxon>Phaeosphaeriaceae</taxon>
        <taxon>Ophiobolus</taxon>
    </lineage>
</organism>
<sequence>MQKAVDDFYTSQGYPDEGFPLPAASIASITSPTGSRARTPARQNSNQSARGSFKKGGKSGSHNRRALGPEERREVSKNREGNVCEKHKAQKMKCNPHKCKYNGQYNALLAASREIAHAQSADAAHTGNSPMSLRTIGPAHQLYNQTPPVVSNPSINHALQYSNLLVNPVPIINLAQQPSFTASAGPMEHISPGGSVPFLSNTNGMFLAPQAPGMAVDYFSGLPIPPTVPSNAYVPSQAQQCYEDNNGNTNNGSVIFEDWVNFDQHAQAGARDQDMNASPTPEMPVVKFSKSGPLVMLKIAFNRLFKVTSQQKY</sequence>
<accession>A0A6A7A0D7</accession>
<keyword evidence="3" id="KW-1185">Reference proteome</keyword>
<proteinExistence type="predicted"/>
<evidence type="ECO:0000313" key="3">
    <source>
        <dbReference type="Proteomes" id="UP000799424"/>
    </source>
</evidence>
<name>A0A6A7A0D7_9PLEO</name>
<dbReference type="EMBL" id="MU006226">
    <property type="protein sequence ID" value="KAF2826229.1"/>
    <property type="molecule type" value="Genomic_DNA"/>
</dbReference>
<dbReference type="AlphaFoldDB" id="A0A6A7A0D7"/>